<proteinExistence type="inferred from homology"/>
<dbReference type="Pfam" id="PF05546">
    <property type="entry name" value="She9_MDM33"/>
    <property type="match status" value="1"/>
</dbReference>
<dbReference type="PANTHER" id="PTHR31961:SF3">
    <property type="entry name" value="SENSITIVE TO HIGH EXPRESSION PROTEIN 9, MITOCHONDRIAL"/>
    <property type="match status" value="1"/>
</dbReference>
<dbReference type="GO" id="GO:0005743">
    <property type="term" value="C:mitochondrial inner membrane"/>
    <property type="evidence" value="ECO:0007669"/>
    <property type="project" value="UniProtKB-SubCell"/>
</dbReference>
<evidence type="ECO:0000256" key="12">
    <source>
        <dbReference type="SAM" id="MobiDB-lite"/>
    </source>
</evidence>
<keyword evidence="2 10" id="KW-0812">Transmembrane</keyword>
<sequence>MSVARNGSKNVFRVVIRLASSSLSTHSSRLPVTALHYSSWTCRRCQTRDSTTASSIWSGKQIHHYQRAFSTSKSWRDKPVSGSGGQEDDASKPPTTPPTPAPVEAQSTDLPPPSASGPDVTPAAITSPPPDHEQLPSHAKSRRSELSERLRIAMDDLLAKAAIAGQRLNTYTGTDYSGIENIRRQISELEQTVRTLHNSVASCKEAYTTAHAAQISAQKEVVSLLERKASWTPHDLDRYTSLIRSEHLHEGSVTQAKQKLSEVERDLEEARTELEKKERRQYHEEQVWSDTIRRNSTWVTFGLMGLNILLLVTNIGIVEPWRRRRLVREVKDALDQKTLVAPRGEAVVEQMRQEPVEARAAVAAVELPAEVTLEVAAEKADPEVETQVDAVTEPEGVSIEAIEGNGDSEAATTPEVEVKPEEATVVLEPPAAAPVPDVVREGTWDVRVLESLQKAWSRTNEVYALWSIGPLSDETLVLRKVEVTSIALEGAAAGLTVMGLLVWLLRGS</sequence>
<keyword evidence="8 10" id="KW-0472">Membrane</keyword>
<organism evidence="13 14">
    <name type="scientific">Elsinoe australis</name>
    <dbReference type="NCBI Taxonomy" id="40998"/>
    <lineage>
        <taxon>Eukaryota</taxon>
        <taxon>Fungi</taxon>
        <taxon>Dikarya</taxon>
        <taxon>Ascomycota</taxon>
        <taxon>Pezizomycotina</taxon>
        <taxon>Dothideomycetes</taxon>
        <taxon>Dothideomycetidae</taxon>
        <taxon>Myriangiales</taxon>
        <taxon>Elsinoaceae</taxon>
        <taxon>Elsinoe</taxon>
    </lineage>
</organism>
<evidence type="ECO:0000256" key="10">
    <source>
        <dbReference type="RuleBase" id="RU364128"/>
    </source>
</evidence>
<feature type="coiled-coil region" evidence="11">
    <location>
        <begin position="253"/>
        <end position="280"/>
    </location>
</feature>
<feature type="transmembrane region" description="Helical" evidence="10">
    <location>
        <begin position="486"/>
        <end position="505"/>
    </location>
</feature>
<evidence type="ECO:0000313" key="13">
    <source>
        <dbReference type="EMBL" id="TKX27670.1"/>
    </source>
</evidence>
<keyword evidence="4 10" id="KW-0809">Transit peptide</keyword>
<dbReference type="GO" id="GO:0007007">
    <property type="term" value="P:inner mitochondrial membrane organization"/>
    <property type="evidence" value="ECO:0007669"/>
    <property type="project" value="TreeGrafter"/>
</dbReference>
<reference evidence="13 14" key="1">
    <citation type="submission" date="2018-02" db="EMBL/GenBank/DDBJ databases">
        <title>Draft genome sequences of Elsinoe sp., causing black scab on jojoba.</title>
        <authorList>
            <person name="Stodart B."/>
            <person name="Jeffress S."/>
            <person name="Ash G."/>
            <person name="Arun Chinnappa K."/>
        </authorList>
    </citation>
    <scope>NUCLEOTIDE SEQUENCE [LARGE SCALE GENOMIC DNA]</scope>
    <source>
        <strain evidence="13 14">Hillstone_2</strain>
    </source>
</reference>
<accession>A0A4U7BCQ9</accession>
<comment type="function">
    <text evidence="9">Required for the maintenance of the structure of the mitochondrial inner membrane. Involved in mitochondrial morphology. Causes growth arrest when highly overexpressed.</text>
</comment>
<feature type="transmembrane region" description="Helical" evidence="10">
    <location>
        <begin position="298"/>
        <end position="318"/>
    </location>
</feature>
<feature type="region of interest" description="Disordered" evidence="12">
    <location>
        <begin position="68"/>
        <end position="146"/>
    </location>
</feature>
<dbReference type="EMBL" id="PTQR01000002">
    <property type="protein sequence ID" value="TKX27670.1"/>
    <property type="molecule type" value="Genomic_DNA"/>
</dbReference>
<dbReference type="PANTHER" id="PTHR31961">
    <property type="entry name" value="SENSITIVE TO HIGH EXPRESSION PROTEIN 9, MITOCHONDRIAL"/>
    <property type="match status" value="1"/>
</dbReference>
<comment type="subcellular location">
    <subcellularLocation>
        <location evidence="10">Mitochondrion inner membrane</location>
        <topology evidence="10">Multi-pass membrane protein</topology>
    </subcellularLocation>
</comment>
<evidence type="ECO:0000256" key="5">
    <source>
        <dbReference type="ARBA" id="ARBA00022989"/>
    </source>
</evidence>
<evidence type="ECO:0000256" key="4">
    <source>
        <dbReference type="ARBA" id="ARBA00022946"/>
    </source>
</evidence>
<evidence type="ECO:0000256" key="2">
    <source>
        <dbReference type="ARBA" id="ARBA00022692"/>
    </source>
</evidence>
<dbReference type="InterPro" id="IPR008839">
    <property type="entry name" value="MDM33_fungi"/>
</dbReference>
<evidence type="ECO:0000256" key="6">
    <source>
        <dbReference type="ARBA" id="ARBA00023054"/>
    </source>
</evidence>
<comment type="caution">
    <text evidence="13">The sequence shown here is derived from an EMBL/GenBank/DDBJ whole genome shotgun (WGS) entry which is preliminary data.</text>
</comment>
<protein>
    <recommendedName>
        <fullName evidence="10">Sensitive to high expression protein 9, mitochondrial</fullName>
    </recommendedName>
</protein>
<comment type="subunit">
    <text evidence="10">Homooligomer.</text>
</comment>
<keyword evidence="6 11" id="KW-0175">Coiled coil</keyword>
<evidence type="ECO:0000256" key="7">
    <source>
        <dbReference type="ARBA" id="ARBA00023128"/>
    </source>
</evidence>
<evidence type="ECO:0000256" key="1">
    <source>
        <dbReference type="ARBA" id="ARBA00007472"/>
    </source>
</evidence>
<name>A0A4U7BCQ9_9PEZI</name>
<dbReference type="Proteomes" id="UP000308133">
    <property type="component" value="Unassembled WGS sequence"/>
</dbReference>
<evidence type="ECO:0000313" key="14">
    <source>
        <dbReference type="Proteomes" id="UP000308133"/>
    </source>
</evidence>
<evidence type="ECO:0000256" key="3">
    <source>
        <dbReference type="ARBA" id="ARBA00022792"/>
    </source>
</evidence>
<keyword evidence="7 10" id="KW-0496">Mitochondrion</keyword>
<evidence type="ECO:0000256" key="9">
    <source>
        <dbReference type="ARBA" id="ARBA00024807"/>
    </source>
</evidence>
<evidence type="ECO:0000256" key="11">
    <source>
        <dbReference type="SAM" id="Coils"/>
    </source>
</evidence>
<keyword evidence="5 10" id="KW-1133">Transmembrane helix</keyword>
<keyword evidence="3 10" id="KW-0999">Mitochondrion inner membrane</keyword>
<evidence type="ECO:0000256" key="8">
    <source>
        <dbReference type="ARBA" id="ARBA00023136"/>
    </source>
</evidence>
<dbReference type="AlphaFoldDB" id="A0A4U7BCQ9"/>
<gene>
    <name evidence="13" type="ORF">C1H76_0096</name>
</gene>
<comment type="similarity">
    <text evidence="1 10">Belongs to the SHE9 family.</text>
</comment>